<proteinExistence type="predicted"/>
<evidence type="ECO:0000313" key="1">
    <source>
        <dbReference type="EMBL" id="KAJ0105486.1"/>
    </source>
</evidence>
<protein>
    <submittedName>
        <fullName evidence="1">Uncharacterized protein</fullName>
    </submittedName>
</protein>
<gene>
    <name evidence="1" type="ORF">Patl1_19305</name>
</gene>
<organism evidence="1 2">
    <name type="scientific">Pistacia atlantica</name>
    <dbReference type="NCBI Taxonomy" id="434234"/>
    <lineage>
        <taxon>Eukaryota</taxon>
        <taxon>Viridiplantae</taxon>
        <taxon>Streptophyta</taxon>
        <taxon>Embryophyta</taxon>
        <taxon>Tracheophyta</taxon>
        <taxon>Spermatophyta</taxon>
        <taxon>Magnoliopsida</taxon>
        <taxon>eudicotyledons</taxon>
        <taxon>Gunneridae</taxon>
        <taxon>Pentapetalae</taxon>
        <taxon>rosids</taxon>
        <taxon>malvids</taxon>
        <taxon>Sapindales</taxon>
        <taxon>Anacardiaceae</taxon>
        <taxon>Pistacia</taxon>
    </lineage>
</organism>
<evidence type="ECO:0000313" key="2">
    <source>
        <dbReference type="Proteomes" id="UP001164250"/>
    </source>
</evidence>
<name>A0ACC1C033_9ROSI</name>
<keyword evidence="2" id="KW-1185">Reference proteome</keyword>
<dbReference type="EMBL" id="CM047898">
    <property type="protein sequence ID" value="KAJ0105486.1"/>
    <property type="molecule type" value="Genomic_DNA"/>
</dbReference>
<comment type="caution">
    <text evidence="1">The sequence shown here is derived from an EMBL/GenBank/DDBJ whole genome shotgun (WGS) entry which is preliminary data.</text>
</comment>
<dbReference type="Proteomes" id="UP001164250">
    <property type="component" value="Chromosome 2"/>
</dbReference>
<reference evidence="2" key="1">
    <citation type="journal article" date="2023" name="G3 (Bethesda)">
        <title>Genome assembly and association tests identify interacting loci associated with vigor, precocity, and sex in interspecific pistachio rootstocks.</title>
        <authorList>
            <person name="Palmer W."/>
            <person name="Jacygrad E."/>
            <person name="Sagayaradj S."/>
            <person name="Cavanaugh K."/>
            <person name="Han R."/>
            <person name="Bertier L."/>
            <person name="Beede B."/>
            <person name="Kafkas S."/>
            <person name="Golino D."/>
            <person name="Preece J."/>
            <person name="Michelmore R."/>
        </authorList>
    </citation>
    <scope>NUCLEOTIDE SEQUENCE [LARGE SCALE GENOMIC DNA]</scope>
</reference>
<sequence>MVNVGDFAMLNVLMALPQSWQLQQQILQMSMIKAHIPDAYFRMTNAEHVTHLKNKMQLICDKTTIEKRYTYSTEDVIKENPNINSYKAPSLDTRQDMAATLIPELGKEAATKAIGMGPTQLLGLDLSIKRVMLYQQGCHGGGTILHIAKDLVDNNKGACVLIVCTKITLVGFHCPFETNVDVLVSHSLFRDGSAALIVGANLFPGVEKPIFELISATPTIDLC</sequence>
<accession>A0ACC1C033</accession>